<dbReference type="Proteomes" id="UP000537260">
    <property type="component" value="Unassembled WGS sequence"/>
</dbReference>
<comment type="caution">
    <text evidence="14">The sequence shown here is derived from an EMBL/GenBank/DDBJ whole genome shotgun (WGS) entry which is preliminary data.</text>
</comment>
<keyword evidence="5" id="KW-0479">Metal-binding</keyword>
<dbReference type="SUPFAM" id="SSF53623">
    <property type="entry name" value="MurD-like peptide ligases, catalytic domain"/>
    <property type="match status" value="1"/>
</dbReference>
<evidence type="ECO:0000256" key="11">
    <source>
        <dbReference type="PIRNR" id="PIRNR001563"/>
    </source>
</evidence>
<dbReference type="InterPro" id="IPR013221">
    <property type="entry name" value="Mur_ligase_cen"/>
</dbReference>
<evidence type="ECO:0000256" key="4">
    <source>
        <dbReference type="ARBA" id="ARBA00022598"/>
    </source>
</evidence>
<evidence type="ECO:0000256" key="10">
    <source>
        <dbReference type="ARBA" id="ARBA00047493"/>
    </source>
</evidence>
<evidence type="ECO:0000256" key="9">
    <source>
        <dbReference type="ARBA" id="ARBA00030592"/>
    </source>
</evidence>
<dbReference type="Gene3D" id="3.40.1190.10">
    <property type="entry name" value="Mur-like, catalytic domain"/>
    <property type="match status" value="1"/>
</dbReference>
<dbReference type="Pfam" id="PF08245">
    <property type="entry name" value="Mur_ligase_M"/>
    <property type="match status" value="1"/>
</dbReference>
<dbReference type="FunFam" id="3.40.1190.10:FF:000011">
    <property type="entry name" value="Folylpolyglutamate synthase/dihydrofolate synthase"/>
    <property type="match status" value="1"/>
</dbReference>
<dbReference type="AlphaFoldDB" id="A0A7Z0J525"/>
<evidence type="ECO:0000313" key="15">
    <source>
        <dbReference type="Proteomes" id="UP000537260"/>
    </source>
</evidence>
<dbReference type="Gene3D" id="3.90.190.20">
    <property type="entry name" value="Mur ligase, C-terminal domain"/>
    <property type="match status" value="1"/>
</dbReference>
<dbReference type="GO" id="GO:0008841">
    <property type="term" value="F:dihydrofolate synthase activity"/>
    <property type="evidence" value="ECO:0007669"/>
    <property type="project" value="TreeGrafter"/>
</dbReference>
<dbReference type="GO" id="GO:0046872">
    <property type="term" value="F:metal ion binding"/>
    <property type="evidence" value="ECO:0007669"/>
    <property type="project" value="UniProtKB-KW"/>
</dbReference>
<gene>
    <name evidence="14" type="ORF">HNR05_000773</name>
</gene>
<dbReference type="SUPFAM" id="SSF53244">
    <property type="entry name" value="MurD-like peptide ligases, peptide-binding domain"/>
    <property type="match status" value="1"/>
</dbReference>
<evidence type="ECO:0000256" key="3">
    <source>
        <dbReference type="ARBA" id="ARBA00013025"/>
    </source>
</evidence>
<keyword evidence="8" id="KW-0460">Magnesium</keyword>
<dbReference type="EC" id="6.3.2.17" evidence="3"/>
<dbReference type="InterPro" id="IPR004101">
    <property type="entry name" value="Mur_ligase_C"/>
</dbReference>
<evidence type="ECO:0000256" key="6">
    <source>
        <dbReference type="ARBA" id="ARBA00022741"/>
    </source>
</evidence>
<name>A0A7Z0J525_9MICO</name>
<evidence type="ECO:0000256" key="1">
    <source>
        <dbReference type="ARBA" id="ARBA00001946"/>
    </source>
</evidence>
<dbReference type="PANTHER" id="PTHR11136:SF0">
    <property type="entry name" value="DIHYDROFOLATE SYNTHETASE-RELATED"/>
    <property type="match status" value="1"/>
</dbReference>
<dbReference type="InterPro" id="IPR036565">
    <property type="entry name" value="Mur-like_cat_sf"/>
</dbReference>
<evidence type="ECO:0000313" key="14">
    <source>
        <dbReference type="EMBL" id="NYJ18982.1"/>
    </source>
</evidence>
<keyword evidence="6 11" id="KW-0547">Nucleotide-binding</keyword>
<comment type="catalytic activity">
    <reaction evidence="10">
        <text>(6S)-5,6,7,8-tetrahydrofolyl-(gamma-L-Glu)(n) + L-glutamate + ATP = (6S)-5,6,7,8-tetrahydrofolyl-(gamma-L-Glu)(n+1) + ADP + phosphate + H(+)</text>
        <dbReference type="Rhea" id="RHEA:10580"/>
        <dbReference type="Rhea" id="RHEA-COMP:14738"/>
        <dbReference type="Rhea" id="RHEA-COMP:14740"/>
        <dbReference type="ChEBI" id="CHEBI:15378"/>
        <dbReference type="ChEBI" id="CHEBI:29985"/>
        <dbReference type="ChEBI" id="CHEBI:30616"/>
        <dbReference type="ChEBI" id="CHEBI:43474"/>
        <dbReference type="ChEBI" id="CHEBI:141005"/>
        <dbReference type="ChEBI" id="CHEBI:456216"/>
        <dbReference type="EC" id="6.3.2.17"/>
    </reaction>
</comment>
<dbReference type="NCBIfam" id="TIGR01499">
    <property type="entry name" value="folC"/>
    <property type="match status" value="1"/>
</dbReference>
<protein>
    <recommendedName>
        <fullName evidence="3">tetrahydrofolate synthase</fullName>
        <ecNumber evidence="3">6.3.2.17</ecNumber>
    </recommendedName>
    <alternativeName>
        <fullName evidence="9">Tetrahydrofolylpolyglutamate synthase</fullName>
    </alternativeName>
</protein>
<comment type="cofactor">
    <cofactor evidence="1">
        <name>Mg(2+)</name>
        <dbReference type="ChEBI" id="CHEBI:18420"/>
    </cofactor>
</comment>
<keyword evidence="7 11" id="KW-0067">ATP-binding</keyword>
<dbReference type="GO" id="GO:0004326">
    <property type="term" value="F:tetrahydrofolylpolyglutamate synthase activity"/>
    <property type="evidence" value="ECO:0007669"/>
    <property type="project" value="UniProtKB-EC"/>
</dbReference>
<feature type="domain" description="Mur ligase C-terminal" evidence="12">
    <location>
        <begin position="316"/>
        <end position="439"/>
    </location>
</feature>
<dbReference type="PIRSF" id="PIRSF001563">
    <property type="entry name" value="Folylpolyglu_synth"/>
    <property type="match status" value="1"/>
</dbReference>
<evidence type="ECO:0000256" key="7">
    <source>
        <dbReference type="ARBA" id="ARBA00022840"/>
    </source>
</evidence>
<evidence type="ECO:0000256" key="2">
    <source>
        <dbReference type="ARBA" id="ARBA00008276"/>
    </source>
</evidence>
<evidence type="ECO:0000259" key="12">
    <source>
        <dbReference type="Pfam" id="PF02875"/>
    </source>
</evidence>
<dbReference type="EMBL" id="JACCFM010000001">
    <property type="protein sequence ID" value="NYJ18982.1"/>
    <property type="molecule type" value="Genomic_DNA"/>
</dbReference>
<comment type="similarity">
    <text evidence="2 11">Belongs to the folylpolyglutamate synthase family.</text>
</comment>
<keyword evidence="4 11" id="KW-0436">Ligase</keyword>
<dbReference type="PANTHER" id="PTHR11136">
    <property type="entry name" value="FOLYLPOLYGLUTAMATE SYNTHASE-RELATED"/>
    <property type="match status" value="1"/>
</dbReference>
<dbReference type="Pfam" id="PF02875">
    <property type="entry name" value="Mur_ligase_C"/>
    <property type="match status" value="1"/>
</dbReference>
<sequence>MSDTDDFQSDDWREAGDAVLTALLRRVGESAPRPRLEPTRRVLELLGDPQSAYPVIHITGTNGKTSTSRIAESILRAYGLRTGLMTSPHLVRLNERIMIDGVPISDEALAANWADITPYLQMVDAELIASGDEPLTFFEALTALAFASFADAPVDVAVVEVGMGGEWDSTNVADGQVAVFTPIALDHTTRLGHTVAEIARTKSGIIKPAAAVVSAKQSVEARTEIVRAAELTESTLAHEGDGFDVLASHVAVGGQLITVRGLAGTYTDLFLPLYGTHQAQNAAVAIAAVESFLGAGTQPLVGDLLTEAFATVTSPGRLQLVGIEPTVLVDAAHNPHGALALSDALGEYFDFDEIAVVIGILADKDVPGIVSALAARATRFHVTQSHSERAIPADELADQIADLTSDETTFRFGDLTEALEAAREWAGQAKRRAVVVAGSITLVGEAVAVASASEWMTQ</sequence>
<dbReference type="InterPro" id="IPR001645">
    <property type="entry name" value="Folylpolyglutamate_synth"/>
</dbReference>
<reference evidence="14 15" key="1">
    <citation type="submission" date="2020-07" db="EMBL/GenBank/DDBJ databases">
        <title>Sequencing the genomes of 1000 actinobacteria strains.</title>
        <authorList>
            <person name="Klenk H.-P."/>
        </authorList>
    </citation>
    <scope>NUCLEOTIDE SEQUENCE [LARGE SCALE GENOMIC DNA]</scope>
    <source>
        <strain evidence="14 15">LI1</strain>
    </source>
</reference>
<feature type="domain" description="Mur ligase central" evidence="13">
    <location>
        <begin position="58"/>
        <end position="289"/>
    </location>
</feature>
<organism evidence="14 15">
    <name type="scientific">Glaciibacter psychrotolerans</name>
    <dbReference type="NCBI Taxonomy" id="670054"/>
    <lineage>
        <taxon>Bacteria</taxon>
        <taxon>Bacillati</taxon>
        <taxon>Actinomycetota</taxon>
        <taxon>Actinomycetes</taxon>
        <taxon>Micrococcales</taxon>
        <taxon>Microbacteriaceae</taxon>
        <taxon>Glaciibacter</taxon>
    </lineage>
</organism>
<accession>A0A7Z0J525</accession>
<dbReference type="GO" id="GO:0005737">
    <property type="term" value="C:cytoplasm"/>
    <property type="evidence" value="ECO:0007669"/>
    <property type="project" value="TreeGrafter"/>
</dbReference>
<dbReference type="GO" id="GO:0005524">
    <property type="term" value="F:ATP binding"/>
    <property type="evidence" value="ECO:0007669"/>
    <property type="project" value="UniProtKB-KW"/>
</dbReference>
<proteinExistence type="inferred from homology"/>
<evidence type="ECO:0000256" key="8">
    <source>
        <dbReference type="ARBA" id="ARBA00022842"/>
    </source>
</evidence>
<evidence type="ECO:0000256" key="5">
    <source>
        <dbReference type="ARBA" id="ARBA00022723"/>
    </source>
</evidence>
<dbReference type="RefSeq" id="WP_179577815.1">
    <property type="nucleotide sequence ID" value="NZ_JACCFM010000001.1"/>
</dbReference>
<keyword evidence="15" id="KW-1185">Reference proteome</keyword>
<evidence type="ECO:0000259" key="13">
    <source>
        <dbReference type="Pfam" id="PF08245"/>
    </source>
</evidence>
<dbReference type="InterPro" id="IPR036615">
    <property type="entry name" value="Mur_ligase_C_dom_sf"/>
</dbReference>